<reference evidence="2" key="1">
    <citation type="journal article" date="2019" name="Int. J. Syst. Evol. Microbiol.">
        <title>The Global Catalogue of Microorganisms (GCM) 10K type strain sequencing project: providing services to taxonomists for standard genome sequencing and annotation.</title>
        <authorList>
            <consortium name="The Broad Institute Genomics Platform"/>
            <consortium name="The Broad Institute Genome Sequencing Center for Infectious Disease"/>
            <person name="Wu L."/>
            <person name="Ma J."/>
        </authorList>
    </citation>
    <scope>NUCLEOTIDE SEQUENCE [LARGE SCALE GENOMIC DNA]</scope>
    <source>
        <strain evidence="2">CCUG 62974</strain>
    </source>
</reference>
<sequence length="99" mass="10909">MIVFASEGGVRVRREWKPEGLIAAWTLLDDDWELAGNKTGTTRLGFGLMLKFFEQQGRFPRHAGEPSKAAVELRGRSGEGRVGVAPARPAERGVCRETI</sequence>
<dbReference type="EMBL" id="JBHTHX010000095">
    <property type="protein sequence ID" value="MFD0883956.1"/>
    <property type="molecule type" value="Genomic_DNA"/>
</dbReference>
<organism evidence="1 2">
    <name type="scientific">Streptosporangium algeriense</name>
    <dbReference type="NCBI Taxonomy" id="1682748"/>
    <lineage>
        <taxon>Bacteria</taxon>
        <taxon>Bacillati</taxon>
        <taxon>Actinomycetota</taxon>
        <taxon>Actinomycetes</taxon>
        <taxon>Streptosporangiales</taxon>
        <taxon>Streptosporangiaceae</taxon>
        <taxon>Streptosporangium</taxon>
    </lineage>
</organism>
<comment type="caution">
    <text evidence="1">The sequence shown here is derived from an EMBL/GenBank/DDBJ whole genome shotgun (WGS) entry which is preliminary data.</text>
</comment>
<dbReference type="Proteomes" id="UP001597024">
    <property type="component" value="Unassembled WGS sequence"/>
</dbReference>
<evidence type="ECO:0008006" key="3">
    <source>
        <dbReference type="Google" id="ProtNLM"/>
    </source>
</evidence>
<name>A0ABW3DMJ4_9ACTN</name>
<evidence type="ECO:0000313" key="1">
    <source>
        <dbReference type="EMBL" id="MFD0883956.1"/>
    </source>
</evidence>
<accession>A0ABW3DMJ4</accession>
<protein>
    <recommendedName>
        <fullName evidence="3">DUF4158 domain-containing protein</fullName>
    </recommendedName>
</protein>
<gene>
    <name evidence="1" type="ORF">ACFQ08_05215</name>
</gene>
<proteinExistence type="predicted"/>
<evidence type="ECO:0000313" key="2">
    <source>
        <dbReference type="Proteomes" id="UP001597024"/>
    </source>
</evidence>
<keyword evidence="2" id="KW-1185">Reference proteome</keyword>